<accession>A0A109RDX8</accession>
<dbReference type="AlphaFoldDB" id="A0A109RDX8"/>
<keyword evidence="1" id="KW-1133">Transmembrane helix</keyword>
<feature type="transmembrane region" description="Helical" evidence="1">
    <location>
        <begin position="12"/>
        <end position="30"/>
    </location>
</feature>
<feature type="transmembrane region" description="Helical" evidence="1">
    <location>
        <begin position="290"/>
        <end position="309"/>
    </location>
</feature>
<reference evidence="3 5" key="3">
    <citation type="submission" date="2017-12" db="EMBL/GenBank/DDBJ databases">
        <title>Phylogenetic diversity of female urinary microbiome.</title>
        <authorList>
            <person name="Thomas-White K."/>
            <person name="Wolfe A.J."/>
        </authorList>
    </citation>
    <scope>NUCLEOTIDE SEQUENCE [LARGE SCALE GENOMIC DNA]</scope>
    <source>
        <strain evidence="3 5">UMB0139</strain>
    </source>
</reference>
<dbReference type="GeneID" id="92904030"/>
<feature type="transmembrane region" description="Helical" evidence="1">
    <location>
        <begin position="79"/>
        <end position="96"/>
    </location>
</feature>
<feature type="transmembrane region" description="Helical" evidence="1">
    <location>
        <begin position="208"/>
        <end position="228"/>
    </location>
</feature>
<dbReference type="InterPro" id="IPR011435">
    <property type="entry name" value="UmpAB"/>
</dbReference>
<dbReference type="KEGG" id="asan:AWM72_08110"/>
<organism evidence="2 4">
    <name type="scientific">Aerococcus sanguinicola</name>
    <dbReference type="NCBI Taxonomy" id="119206"/>
    <lineage>
        <taxon>Bacteria</taxon>
        <taxon>Bacillati</taxon>
        <taxon>Bacillota</taxon>
        <taxon>Bacilli</taxon>
        <taxon>Lactobacillales</taxon>
        <taxon>Aerococcaceae</taxon>
        <taxon>Aerococcus</taxon>
    </lineage>
</organism>
<feature type="transmembrane region" description="Helical" evidence="1">
    <location>
        <begin position="36"/>
        <end position="58"/>
    </location>
</feature>
<evidence type="ECO:0000313" key="5">
    <source>
        <dbReference type="Proteomes" id="UP000234239"/>
    </source>
</evidence>
<dbReference type="RefSeq" id="WP_067976076.1">
    <property type="nucleotide sequence ID" value="NZ_CAJHKM010000002.1"/>
</dbReference>
<dbReference type="Pfam" id="PF07556">
    <property type="entry name" value="DUF1538"/>
    <property type="match status" value="2"/>
</dbReference>
<evidence type="ECO:0000313" key="4">
    <source>
        <dbReference type="Proteomes" id="UP000069912"/>
    </source>
</evidence>
<evidence type="ECO:0000313" key="3">
    <source>
        <dbReference type="EMBL" id="PKZ23278.1"/>
    </source>
</evidence>
<feature type="transmembrane region" description="Helical" evidence="1">
    <location>
        <begin position="174"/>
        <end position="196"/>
    </location>
</feature>
<sequence>MDVLIDKFKEVAFSVIPLVVIVLLISMFAVNVPSTMMMSFVIGAVLILVGLTIFLFGIEIGMTPIGNHLGDHVAGNPSRIAIAVLSFIIGFAVTIAEPDLLILGQQIENATSGVLPGTVTVVAVSVGVGVMIAFGVFRLLKNFPLKYFFAIVYALILILAIFSDNSAIAMGFDASGATTGALTTPFILALSGALAAKAGGKQAEENSFGLVGAMSTGPILAVLFLILFSQTDLQAAESTVEYSNSVIGPILAAIWPTLKESLIALVPIVLFFIFMNWRYFKLKGQELGDIFKGIIYTVVGLTIFLVGVNQGFMDMGHFLGQAIAEMGDWWLIIAGFTLGMVVVLAEPAVHVLGEQVEDITGGHIHNKVLMGALSIGVALAVGLSMVRILNSNLAIWHFLLPGFGLAILLSFMVPNLFTGIAFDAGGVASGPMTATFILAFAQGAADFLPNADALDAFGVIAFVAMVPVVMVELLGLVFKIQTKKTGIEE</sequence>
<feature type="transmembrane region" description="Helical" evidence="1">
    <location>
        <begin position="456"/>
        <end position="478"/>
    </location>
</feature>
<dbReference type="EMBL" id="PKGY01000001">
    <property type="protein sequence ID" value="PKZ23278.1"/>
    <property type="molecule type" value="Genomic_DNA"/>
</dbReference>
<feature type="transmembrane region" description="Helical" evidence="1">
    <location>
        <begin position="420"/>
        <end position="444"/>
    </location>
</feature>
<feature type="transmembrane region" description="Helical" evidence="1">
    <location>
        <begin position="261"/>
        <end position="278"/>
    </location>
</feature>
<feature type="transmembrane region" description="Helical" evidence="1">
    <location>
        <begin position="329"/>
        <end position="349"/>
    </location>
</feature>
<keyword evidence="1" id="KW-0812">Transmembrane</keyword>
<protein>
    <submittedName>
        <fullName evidence="3">DUF1538 domain-containing protein</fullName>
    </submittedName>
</protein>
<keyword evidence="4" id="KW-1185">Reference proteome</keyword>
<evidence type="ECO:0000256" key="1">
    <source>
        <dbReference type="SAM" id="Phobius"/>
    </source>
</evidence>
<feature type="transmembrane region" description="Helical" evidence="1">
    <location>
        <begin position="395"/>
        <end position="413"/>
    </location>
</feature>
<feature type="transmembrane region" description="Helical" evidence="1">
    <location>
        <begin position="144"/>
        <end position="162"/>
    </location>
</feature>
<dbReference type="Proteomes" id="UP000069912">
    <property type="component" value="Chromosome"/>
</dbReference>
<proteinExistence type="predicted"/>
<dbReference type="OrthoDB" id="9805989at2"/>
<gene>
    <name evidence="2" type="ORF">AWM72_08110</name>
    <name evidence="3" type="ORF">CYJ28_01640</name>
</gene>
<reference evidence="2 4" key="1">
    <citation type="journal article" date="2016" name="Genome Announc.">
        <title>Complete Genome Sequences of Aerococcus christensenii CCUG 28831T, Aerococcus sanguinicola CCUG 43001T, Aerococcus urinae CCUG 36881T, Aerococcus urinaeequi CCUG 28094T, Aerococcus urinaehominis CCUG 42038 BT, and Aerococcus viridans CCUG 4311T.</title>
        <authorList>
            <person name="Carkaci D."/>
            <person name="Dargis R."/>
            <person name="Nielsen X.C."/>
            <person name="Skovgaard O."/>
            <person name="Fuursted K."/>
            <person name="Christensen J.J."/>
        </authorList>
    </citation>
    <scope>NUCLEOTIDE SEQUENCE [LARGE SCALE GENOMIC DNA]</scope>
    <source>
        <strain evidence="2 4">CCUG43001</strain>
    </source>
</reference>
<evidence type="ECO:0000313" key="2">
    <source>
        <dbReference type="EMBL" id="AMB94720.1"/>
    </source>
</evidence>
<feature type="transmembrane region" description="Helical" evidence="1">
    <location>
        <begin position="116"/>
        <end position="137"/>
    </location>
</feature>
<name>A0A109RDX8_9LACT</name>
<dbReference type="Proteomes" id="UP000234239">
    <property type="component" value="Unassembled WGS sequence"/>
</dbReference>
<keyword evidence="1" id="KW-0472">Membrane</keyword>
<feature type="transmembrane region" description="Helical" evidence="1">
    <location>
        <begin position="369"/>
        <end position="389"/>
    </location>
</feature>
<reference evidence="4" key="2">
    <citation type="submission" date="2016-01" db="EMBL/GenBank/DDBJ databases">
        <title>Six Aerococcus type strain genome sequencing and assembly using PacBio and Illumina Hiseq.</title>
        <authorList>
            <person name="Carkaci D."/>
            <person name="Dargis R."/>
            <person name="Nielsen X.C."/>
            <person name="Skovgaard O."/>
            <person name="Fuursted K."/>
            <person name="Christensen J.J."/>
        </authorList>
    </citation>
    <scope>NUCLEOTIDE SEQUENCE [LARGE SCALE GENOMIC DNA]</scope>
    <source>
        <strain evidence="4">CCUG43001</strain>
    </source>
</reference>
<dbReference type="EMBL" id="CP014160">
    <property type="protein sequence ID" value="AMB94720.1"/>
    <property type="molecule type" value="Genomic_DNA"/>
</dbReference>